<dbReference type="EMBL" id="UGLJ01000002">
    <property type="protein sequence ID" value="STT94658.1"/>
    <property type="molecule type" value="Genomic_DNA"/>
</dbReference>
<dbReference type="SUPFAM" id="SSF49899">
    <property type="entry name" value="Concanavalin A-like lectins/glucanases"/>
    <property type="match status" value="1"/>
</dbReference>
<sequence>MGIFVVSDASPKQSGNNPMYLEKDSIIIRGQTLGLLDFSNDQCYSAGSPVAAYANMKNLVHNGSNATNGRTPRVLEGGMLKFDGTEPSTNDYALLPTDEFSLPAGCKRALVSVALKLPATGYGAPAATRYPMFFGRMNNTAAANINFAIWGIVSTDGVLTSVQGAALGSVAVSATAQLALLTNGSVHVVSVYADGETTPGTLITRIYVDNILVATATNNAWDGVVPQPTNLPRIGSYPATIHSPWGGMKVGRPMLVNLTGKTTVATDLIAQAVQLANEYLV</sequence>
<reference evidence="1 2" key="1">
    <citation type="submission" date="2018-06" db="EMBL/GenBank/DDBJ databases">
        <authorList>
            <consortium name="Pathogen Informatics"/>
            <person name="Doyle S."/>
        </authorList>
    </citation>
    <scope>NUCLEOTIDE SEQUENCE [LARGE SCALE GENOMIC DNA]</scope>
    <source>
        <strain evidence="1 2">NCTC5052</strain>
    </source>
</reference>
<proteinExistence type="predicted"/>
<name>A0A377Y1D7_KLEPN</name>
<dbReference type="Gene3D" id="2.60.120.200">
    <property type="match status" value="1"/>
</dbReference>
<dbReference type="AlphaFoldDB" id="A0A377Y1D7"/>
<accession>A0A377Y1D7</accession>
<organism evidence="1 2">
    <name type="scientific">Klebsiella pneumoniae</name>
    <dbReference type="NCBI Taxonomy" id="573"/>
    <lineage>
        <taxon>Bacteria</taxon>
        <taxon>Pseudomonadati</taxon>
        <taxon>Pseudomonadota</taxon>
        <taxon>Gammaproteobacteria</taxon>
        <taxon>Enterobacterales</taxon>
        <taxon>Enterobacteriaceae</taxon>
        <taxon>Klebsiella/Raoultella group</taxon>
        <taxon>Klebsiella</taxon>
        <taxon>Klebsiella pneumoniae complex</taxon>
    </lineage>
</organism>
<protein>
    <submittedName>
        <fullName evidence="1">Uncharacterized protein</fullName>
    </submittedName>
</protein>
<dbReference type="InterPro" id="IPR013320">
    <property type="entry name" value="ConA-like_dom_sf"/>
</dbReference>
<evidence type="ECO:0000313" key="1">
    <source>
        <dbReference type="EMBL" id="STT94658.1"/>
    </source>
</evidence>
<gene>
    <name evidence="1" type="ORF">NCTC5052_03099</name>
</gene>
<dbReference type="Proteomes" id="UP000254103">
    <property type="component" value="Unassembled WGS sequence"/>
</dbReference>
<evidence type="ECO:0000313" key="2">
    <source>
        <dbReference type="Proteomes" id="UP000254103"/>
    </source>
</evidence>